<dbReference type="InterPro" id="IPR047623">
    <property type="entry name" value="SatP"/>
</dbReference>
<dbReference type="EMBL" id="AUZY01005796">
    <property type="protein sequence ID" value="EQD57379.1"/>
    <property type="molecule type" value="Genomic_DNA"/>
</dbReference>
<dbReference type="GO" id="GO:0015360">
    <property type="term" value="F:acetate:proton symporter activity"/>
    <property type="evidence" value="ECO:0007669"/>
    <property type="project" value="TreeGrafter"/>
</dbReference>
<dbReference type="Pfam" id="PF01184">
    <property type="entry name" value="Gpr1_Fun34_YaaH"/>
    <property type="match status" value="1"/>
</dbReference>
<organism evidence="7">
    <name type="scientific">mine drainage metagenome</name>
    <dbReference type="NCBI Taxonomy" id="410659"/>
    <lineage>
        <taxon>unclassified sequences</taxon>
        <taxon>metagenomes</taxon>
        <taxon>ecological metagenomes</taxon>
    </lineage>
</organism>
<evidence type="ECO:0000256" key="3">
    <source>
        <dbReference type="ARBA" id="ARBA00022692"/>
    </source>
</evidence>
<dbReference type="InterPro" id="IPR000791">
    <property type="entry name" value="Gpr1/Fun34/SatP-like"/>
</dbReference>
<reference evidence="7" key="1">
    <citation type="submission" date="2013-08" db="EMBL/GenBank/DDBJ databases">
        <authorList>
            <person name="Mendez C."/>
            <person name="Richter M."/>
            <person name="Ferrer M."/>
            <person name="Sanchez J."/>
        </authorList>
    </citation>
    <scope>NUCLEOTIDE SEQUENCE</scope>
</reference>
<comment type="caution">
    <text evidence="7">The sequence shown here is derived from an EMBL/GenBank/DDBJ whole genome shotgun (WGS) entry which is preliminary data.</text>
</comment>
<reference evidence="7" key="2">
    <citation type="journal article" date="2014" name="ISME J.">
        <title>Microbial stratification in low pH oxic and suboxic macroscopic growths along an acid mine drainage.</title>
        <authorList>
            <person name="Mendez-Garcia C."/>
            <person name="Mesa V."/>
            <person name="Sprenger R.R."/>
            <person name="Richter M."/>
            <person name="Diez M.S."/>
            <person name="Solano J."/>
            <person name="Bargiela R."/>
            <person name="Golyshina O.V."/>
            <person name="Manteca A."/>
            <person name="Ramos J.L."/>
            <person name="Gallego J.R."/>
            <person name="Llorente I."/>
            <person name="Martins Dos Santos V.A."/>
            <person name="Jensen O.N."/>
            <person name="Pelaez A.I."/>
            <person name="Sanchez J."/>
            <person name="Ferrer M."/>
        </authorList>
    </citation>
    <scope>NUCLEOTIDE SEQUENCE</scope>
</reference>
<evidence type="ECO:0000256" key="4">
    <source>
        <dbReference type="ARBA" id="ARBA00022989"/>
    </source>
</evidence>
<keyword evidence="4 6" id="KW-1133">Transmembrane helix</keyword>
<dbReference type="GO" id="GO:0071422">
    <property type="term" value="P:succinate transmembrane transport"/>
    <property type="evidence" value="ECO:0007669"/>
    <property type="project" value="TreeGrafter"/>
</dbReference>
<evidence type="ECO:0000256" key="6">
    <source>
        <dbReference type="SAM" id="Phobius"/>
    </source>
</evidence>
<accession>T1BW23</accession>
<keyword evidence="5 6" id="KW-0472">Membrane</keyword>
<dbReference type="PANTHER" id="PTHR30178:SF3">
    <property type="entry name" value="SUCCINATE-ACETATE_PROTON SYMPORTER SATP"/>
    <property type="match status" value="1"/>
</dbReference>
<dbReference type="AlphaFoldDB" id="T1BW23"/>
<evidence type="ECO:0000313" key="7">
    <source>
        <dbReference type="EMBL" id="EQD57379.1"/>
    </source>
</evidence>
<gene>
    <name evidence="7" type="ORF">B1B_08834</name>
</gene>
<keyword evidence="3 6" id="KW-0812">Transmembrane</keyword>
<feature type="transmembrane region" description="Helical" evidence="6">
    <location>
        <begin position="61"/>
        <end position="84"/>
    </location>
</feature>
<dbReference type="NCBIfam" id="NF038013">
    <property type="entry name" value="AceTr_1"/>
    <property type="match status" value="1"/>
</dbReference>
<comment type="subcellular location">
    <subcellularLocation>
        <location evidence="1">Membrane</location>
        <topology evidence="1">Multi-pass membrane protein</topology>
    </subcellularLocation>
</comment>
<dbReference type="PANTHER" id="PTHR30178">
    <property type="entry name" value="INNER MEMBRANE PROTEIN YAAH"/>
    <property type="match status" value="1"/>
</dbReference>
<proteinExistence type="inferred from homology"/>
<evidence type="ECO:0000256" key="2">
    <source>
        <dbReference type="ARBA" id="ARBA00005587"/>
    </source>
</evidence>
<feature type="transmembrane region" description="Helical" evidence="6">
    <location>
        <begin position="7"/>
        <end position="26"/>
    </location>
</feature>
<name>T1BW23_9ZZZZ</name>
<feature type="non-terminal residue" evidence="7">
    <location>
        <position position="1"/>
    </location>
</feature>
<feature type="transmembrane region" description="Helical" evidence="6">
    <location>
        <begin position="90"/>
        <end position="110"/>
    </location>
</feature>
<sequence>TFGATAFTSYGCFWFSYYLLVDVFLAKTTPATISPIVGLYLFMWGVFTLYMFIASLAGPRALWVVFCLLFITFFLLSFGAWGWSTAFTTLGGYAGILTALAAMYTSFAIVTNANFKRTVLPVA</sequence>
<evidence type="ECO:0000256" key="1">
    <source>
        <dbReference type="ARBA" id="ARBA00004141"/>
    </source>
</evidence>
<evidence type="ECO:0000256" key="5">
    <source>
        <dbReference type="ARBA" id="ARBA00023136"/>
    </source>
</evidence>
<dbReference type="GO" id="GO:0005886">
    <property type="term" value="C:plasma membrane"/>
    <property type="evidence" value="ECO:0007669"/>
    <property type="project" value="TreeGrafter"/>
</dbReference>
<comment type="similarity">
    <text evidence="2">Belongs to the acetate uptake transporter (AceTr) (TC 2.A.96) family.</text>
</comment>
<feature type="transmembrane region" description="Helical" evidence="6">
    <location>
        <begin position="32"/>
        <end position="54"/>
    </location>
</feature>
<protein>
    <submittedName>
        <fullName evidence="7">GPR1/FUN34/yaaH family protein</fullName>
    </submittedName>
</protein>